<name>A0A4Z2EYH0_9TELE</name>
<dbReference type="AlphaFoldDB" id="A0A4Z2EYH0"/>
<sequence length="86" mass="10001">MDLVDLASRSTSRLPAPSLPGHVNKPFTIYTLMQYTLTPHRSLSSCQPLLRLKHLDDSSALLHSNWNFTYQTFNKFYFLQLTKTRK</sequence>
<dbReference type="Proteomes" id="UP000314294">
    <property type="component" value="Unassembled WGS sequence"/>
</dbReference>
<comment type="caution">
    <text evidence="1">The sequence shown here is derived from an EMBL/GenBank/DDBJ whole genome shotgun (WGS) entry which is preliminary data.</text>
</comment>
<evidence type="ECO:0000313" key="1">
    <source>
        <dbReference type="EMBL" id="TNN33252.1"/>
    </source>
</evidence>
<proteinExistence type="predicted"/>
<organism evidence="1 2">
    <name type="scientific">Liparis tanakae</name>
    <name type="common">Tanaka's snailfish</name>
    <dbReference type="NCBI Taxonomy" id="230148"/>
    <lineage>
        <taxon>Eukaryota</taxon>
        <taxon>Metazoa</taxon>
        <taxon>Chordata</taxon>
        <taxon>Craniata</taxon>
        <taxon>Vertebrata</taxon>
        <taxon>Euteleostomi</taxon>
        <taxon>Actinopterygii</taxon>
        <taxon>Neopterygii</taxon>
        <taxon>Teleostei</taxon>
        <taxon>Neoteleostei</taxon>
        <taxon>Acanthomorphata</taxon>
        <taxon>Eupercaria</taxon>
        <taxon>Perciformes</taxon>
        <taxon>Cottioidei</taxon>
        <taxon>Cottales</taxon>
        <taxon>Liparidae</taxon>
        <taxon>Liparis</taxon>
    </lineage>
</organism>
<gene>
    <name evidence="1" type="ORF">EYF80_056585</name>
</gene>
<keyword evidence="2" id="KW-1185">Reference proteome</keyword>
<protein>
    <submittedName>
        <fullName evidence="1">Uncharacterized protein</fullName>
    </submittedName>
</protein>
<dbReference type="EMBL" id="SRLO01002298">
    <property type="protein sequence ID" value="TNN33252.1"/>
    <property type="molecule type" value="Genomic_DNA"/>
</dbReference>
<reference evidence="1 2" key="1">
    <citation type="submission" date="2019-03" db="EMBL/GenBank/DDBJ databases">
        <title>First draft genome of Liparis tanakae, snailfish: a comprehensive survey of snailfish specific genes.</title>
        <authorList>
            <person name="Kim W."/>
            <person name="Song I."/>
            <person name="Jeong J.-H."/>
            <person name="Kim D."/>
            <person name="Kim S."/>
            <person name="Ryu S."/>
            <person name="Song J.Y."/>
            <person name="Lee S.K."/>
        </authorList>
    </citation>
    <scope>NUCLEOTIDE SEQUENCE [LARGE SCALE GENOMIC DNA]</scope>
    <source>
        <tissue evidence="1">Muscle</tissue>
    </source>
</reference>
<evidence type="ECO:0000313" key="2">
    <source>
        <dbReference type="Proteomes" id="UP000314294"/>
    </source>
</evidence>
<accession>A0A4Z2EYH0</accession>